<dbReference type="EMBL" id="CAJVPQ010000011">
    <property type="protein sequence ID" value="CAG8436747.1"/>
    <property type="molecule type" value="Genomic_DNA"/>
</dbReference>
<keyword evidence="1" id="KW-1133">Transmembrane helix</keyword>
<gene>
    <name evidence="2" type="ORF">FCALED_LOCUS155</name>
</gene>
<reference evidence="2" key="1">
    <citation type="submission" date="2021-06" db="EMBL/GenBank/DDBJ databases">
        <authorList>
            <person name="Kallberg Y."/>
            <person name="Tangrot J."/>
            <person name="Rosling A."/>
        </authorList>
    </citation>
    <scope>NUCLEOTIDE SEQUENCE</scope>
    <source>
        <strain evidence="2">UK204</strain>
    </source>
</reference>
<evidence type="ECO:0000313" key="2">
    <source>
        <dbReference type="EMBL" id="CAG8436747.1"/>
    </source>
</evidence>
<name>A0A9N8V096_9GLOM</name>
<organism evidence="2 3">
    <name type="scientific">Funneliformis caledonium</name>
    <dbReference type="NCBI Taxonomy" id="1117310"/>
    <lineage>
        <taxon>Eukaryota</taxon>
        <taxon>Fungi</taxon>
        <taxon>Fungi incertae sedis</taxon>
        <taxon>Mucoromycota</taxon>
        <taxon>Glomeromycotina</taxon>
        <taxon>Glomeromycetes</taxon>
        <taxon>Glomerales</taxon>
        <taxon>Glomeraceae</taxon>
        <taxon>Funneliformis</taxon>
    </lineage>
</organism>
<comment type="caution">
    <text evidence="2">The sequence shown here is derived from an EMBL/GenBank/DDBJ whole genome shotgun (WGS) entry which is preliminary data.</text>
</comment>
<evidence type="ECO:0000313" key="3">
    <source>
        <dbReference type="Proteomes" id="UP000789570"/>
    </source>
</evidence>
<accession>A0A9N8V096</accession>
<protein>
    <submittedName>
        <fullName evidence="2">12657_t:CDS:1</fullName>
    </submittedName>
</protein>
<keyword evidence="1" id="KW-0812">Transmembrane</keyword>
<sequence length="62" mass="7371">MERSAFSVIFFIKQLIALLILYFDLTQILNLHTSVTVQLQFLFNKKSRSLYLRSRIIESKAY</sequence>
<keyword evidence="1" id="KW-0472">Membrane</keyword>
<feature type="transmembrane region" description="Helical" evidence="1">
    <location>
        <begin position="6"/>
        <end position="25"/>
    </location>
</feature>
<dbReference type="Proteomes" id="UP000789570">
    <property type="component" value="Unassembled WGS sequence"/>
</dbReference>
<proteinExistence type="predicted"/>
<evidence type="ECO:0000256" key="1">
    <source>
        <dbReference type="SAM" id="Phobius"/>
    </source>
</evidence>
<keyword evidence="3" id="KW-1185">Reference proteome</keyword>
<dbReference type="AlphaFoldDB" id="A0A9N8V096"/>